<dbReference type="InterPro" id="IPR008250">
    <property type="entry name" value="ATPase_P-typ_transduc_dom_A_sf"/>
</dbReference>
<evidence type="ECO:0000256" key="4">
    <source>
        <dbReference type="ARBA" id="ARBA00022692"/>
    </source>
</evidence>
<dbReference type="OrthoDB" id="1521937at2"/>
<evidence type="ECO:0000256" key="5">
    <source>
        <dbReference type="ARBA" id="ARBA00022723"/>
    </source>
</evidence>
<feature type="transmembrane region" description="Helical" evidence="12">
    <location>
        <begin position="245"/>
        <end position="263"/>
    </location>
</feature>
<dbReference type="GO" id="GO:0016887">
    <property type="term" value="F:ATP hydrolysis activity"/>
    <property type="evidence" value="ECO:0007669"/>
    <property type="project" value="InterPro"/>
</dbReference>
<dbReference type="GO" id="GO:0005886">
    <property type="term" value="C:plasma membrane"/>
    <property type="evidence" value="ECO:0007669"/>
    <property type="project" value="UniProtKB-SubCell"/>
</dbReference>
<dbReference type="InterPro" id="IPR050510">
    <property type="entry name" value="Cation_transp_ATPase_P-type"/>
</dbReference>
<keyword evidence="6" id="KW-0547">Nucleotide-binding</keyword>
<dbReference type="PRINTS" id="PR00120">
    <property type="entry name" value="HATPASE"/>
</dbReference>
<comment type="subcellular location">
    <subcellularLocation>
        <location evidence="1">Cell membrane</location>
        <topology evidence="1">Multi-pass membrane protein</topology>
    </subcellularLocation>
</comment>
<dbReference type="SUPFAM" id="SSF81665">
    <property type="entry name" value="Calcium ATPase, transmembrane domain M"/>
    <property type="match status" value="1"/>
</dbReference>
<keyword evidence="8" id="KW-1278">Translocase</keyword>
<dbReference type="Pfam" id="PF00122">
    <property type="entry name" value="E1-E2_ATPase"/>
    <property type="match status" value="1"/>
</dbReference>
<dbReference type="InterPro" id="IPR023214">
    <property type="entry name" value="HAD_sf"/>
</dbReference>
<dbReference type="InterPro" id="IPR044492">
    <property type="entry name" value="P_typ_ATPase_HD_dom"/>
</dbReference>
<dbReference type="GO" id="GO:0140352">
    <property type="term" value="P:export from cell"/>
    <property type="evidence" value="ECO:0007669"/>
    <property type="project" value="UniProtKB-ARBA"/>
</dbReference>
<organism evidence="14 15">
    <name type="scientific">Runella rosea</name>
    <dbReference type="NCBI Taxonomy" id="2259595"/>
    <lineage>
        <taxon>Bacteria</taxon>
        <taxon>Pseudomonadati</taxon>
        <taxon>Bacteroidota</taxon>
        <taxon>Cytophagia</taxon>
        <taxon>Cytophagales</taxon>
        <taxon>Spirosomataceae</taxon>
        <taxon>Runella</taxon>
    </lineage>
</organism>
<evidence type="ECO:0000256" key="9">
    <source>
        <dbReference type="ARBA" id="ARBA00022989"/>
    </source>
</evidence>
<evidence type="ECO:0000256" key="10">
    <source>
        <dbReference type="ARBA" id="ARBA00023136"/>
    </source>
</evidence>
<proteinExistence type="inferred from homology"/>
<dbReference type="InterPro" id="IPR006068">
    <property type="entry name" value="ATPase_P-typ_cation-transptr_C"/>
</dbReference>
<dbReference type="Gene3D" id="1.20.1110.10">
    <property type="entry name" value="Calcium-transporting ATPase, transmembrane domain"/>
    <property type="match status" value="2"/>
</dbReference>
<evidence type="ECO:0000256" key="2">
    <source>
        <dbReference type="ARBA" id="ARBA00005675"/>
    </source>
</evidence>
<evidence type="ECO:0000256" key="12">
    <source>
        <dbReference type="SAM" id="Phobius"/>
    </source>
</evidence>
<dbReference type="PROSITE" id="PS00154">
    <property type="entry name" value="ATPASE_E1_E2"/>
    <property type="match status" value="1"/>
</dbReference>
<dbReference type="PRINTS" id="PR00119">
    <property type="entry name" value="CATATPASE"/>
</dbReference>
<dbReference type="Gene3D" id="3.40.50.1000">
    <property type="entry name" value="HAD superfamily/HAD-like"/>
    <property type="match status" value="1"/>
</dbReference>
<dbReference type="InterPro" id="IPR059000">
    <property type="entry name" value="ATPase_P-type_domA"/>
</dbReference>
<dbReference type="EMBL" id="CP030850">
    <property type="protein sequence ID" value="AXE16796.1"/>
    <property type="molecule type" value="Genomic_DNA"/>
</dbReference>
<feature type="transmembrane region" description="Helical" evidence="12">
    <location>
        <begin position="748"/>
        <end position="767"/>
    </location>
</feature>
<feature type="transmembrane region" description="Helical" evidence="12">
    <location>
        <begin position="648"/>
        <end position="673"/>
    </location>
</feature>
<dbReference type="Gene3D" id="2.70.150.10">
    <property type="entry name" value="Calcium-transporting ATPase, cytoplasmic transduction domain A"/>
    <property type="match status" value="1"/>
</dbReference>
<keyword evidence="15" id="KW-1185">Reference proteome</keyword>
<dbReference type="SFLD" id="SFLDS00003">
    <property type="entry name" value="Haloacid_Dehalogenase"/>
    <property type="match status" value="1"/>
</dbReference>
<dbReference type="GO" id="GO:0046872">
    <property type="term" value="F:metal ion binding"/>
    <property type="evidence" value="ECO:0007669"/>
    <property type="project" value="UniProtKB-KW"/>
</dbReference>
<evidence type="ECO:0000313" key="14">
    <source>
        <dbReference type="EMBL" id="AXE16796.1"/>
    </source>
</evidence>
<feature type="transmembrane region" description="Helical" evidence="12">
    <location>
        <begin position="275"/>
        <end position="299"/>
    </location>
</feature>
<dbReference type="AlphaFoldDB" id="A0A344TDS5"/>
<keyword evidence="9 12" id="KW-1133">Transmembrane helix</keyword>
<accession>A0A344TDS5</accession>
<protein>
    <submittedName>
        <fullName evidence="14">ATPase</fullName>
    </submittedName>
</protein>
<sequence length="847" mass="92660">MTQHWHLLSPEEALKLQHSSPTGLTTSVAQQKLQSEGRNELKTKKKKSPIFLFLQQFLNVMILVLIVGAVVSGIVGELSDTIVILVIILLNAVIGFVQEYRAEKAMEALGKLAVPTTKVIRDGKPTDIPSPELVKGDLVLLEAGAAVPADLRLMEVHSLKIEEAGLTGESQPVDKTTDPLDDKSLPLGDRTNMAFSGTNVTNGRAQGVVVATGMDTELGKIAGMLQEEGSETPLQKRMGDFGRRLTIIILLLCGVLFLAGYLRGEEIGNMLLTSISLAVAAIPEALPAVITVSLALGAGRLAKRNALVRKLYAVETLGSVTYICTDKTGTLTKNKMEVVDLWVTNEADQMRMVQAMALNQDVKKQDNILTGDPTEVAILNYAQTQESFDKQWRKKNKRVHELPFDSDRKAMTTIHEYDGKFLVISKGAAESIAQISIGDDTVIKEQEERMAQEGMRVLGFATKVLDALPADITIETIEKDLDFLGLVGLIDPPREEAKKAIHECKSAGIVPVMITGDHPLTAASIAREIGILDNDQQKVITGKELAAMSERKFAKEVLDIRVYARVSPEQKLNIVKALQNRDQFVSMTGDGVNDAPSLKRANIGIAMGITGTDVTKEAAHMILLDDNFATIIKAVREGRRIYDNITKFIKYIMTGNAAEIWSIFLAPLIGLPIPLLPVHILWVNLVTDGLPALALAAEPAEKGIMSHPPRDPKESIFAKGVGRHIIWVGILVGLLTVGTQWYEINSGADHWQTIVFTVLCLSQLWHVMAVRSHKESLFSQGLLGNKTLLGAVLLTIALQMAVIYVPFLNNFFHTQPLTLEELAVAFGVSSITFWAVEVEKTFKRNKK</sequence>
<dbReference type="SUPFAM" id="SSF56784">
    <property type="entry name" value="HAD-like"/>
    <property type="match status" value="1"/>
</dbReference>
<feature type="transmembrane region" description="Helical" evidence="12">
    <location>
        <begin position="788"/>
        <end position="807"/>
    </location>
</feature>
<evidence type="ECO:0000256" key="7">
    <source>
        <dbReference type="ARBA" id="ARBA00022840"/>
    </source>
</evidence>
<dbReference type="GO" id="GO:0046873">
    <property type="term" value="F:metal ion transmembrane transporter activity"/>
    <property type="evidence" value="ECO:0007669"/>
    <property type="project" value="UniProtKB-ARBA"/>
</dbReference>
<dbReference type="SFLD" id="SFLDF00027">
    <property type="entry name" value="p-type_atpase"/>
    <property type="match status" value="1"/>
</dbReference>
<dbReference type="InterPro" id="IPR004014">
    <property type="entry name" value="ATPase_P-typ_cation-transptr_N"/>
</dbReference>
<feature type="domain" description="Cation-transporting P-type ATPase N-terminal" evidence="13">
    <location>
        <begin position="4"/>
        <end position="77"/>
    </location>
</feature>
<dbReference type="InterPro" id="IPR023299">
    <property type="entry name" value="ATPase_P-typ_cyto_dom_N"/>
</dbReference>
<dbReference type="SUPFAM" id="SSF81653">
    <property type="entry name" value="Calcium ATPase, transduction domain A"/>
    <property type="match status" value="1"/>
</dbReference>
<feature type="region of interest" description="Disordered" evidence="11">
    <location>
        <begin position="167"/>
        <end position="187"/>
    </location>
</feature>
<feature type="transmembrane region" description="Helical" evidence="12">
    <location>
        <begin position="721"/>
        <end position="742"/>
    </location>
</feature>
<dbReference type="PANTHER" id="PTHR43294">
    <property type="entry name" value="SODIUM/POTASSIUM-TRANSPORTING ATPASE SUBUNIT ALPHA"/>
    <property type="match status" value="1"/>
</dbReference>
<keyword evidence="5" id="KW-0479">Metal-binding</keyword>
<gene>
    <name evidence="14" type="ORF">DR864_03120</name>
</gene>
<dbReference type="InterPro" id="IPR023298">
    <property type="entry name" value="ATPase_P-typ_TM_dom_sf"/>
</dbReference>
<dbReference type="GO" id="GO:0005524">
    <property type="term" value="F:ATP binding"/>
    <property type="evidence" value="ECO:0007669"/>
    <property type="project" value="UniProtKB-KW"/>
</dbReference>
<feature type="compositionally biased region" description="Basic and acidic residues" evidence="11">
    <location>
        <begin position="175"/>
        <end position="184"/>
    </location>
</feature>
<evidence type="ECO:0000313" key="15">
    <source>
        <dbReference type="Proteomes" id="UP000251993"/>
    </source>
</evidence>
<keyword evidence="4 12" id="KW-0812">Transmembrane</keyword>
<dbReference type="Gene3D" id="3.40.1110.10">
    <property type="entry name" value="Calcium-transporting ATPase, cytoplasmic domain N"/>
    <property type="match status" value="1"/>
</dbReference>
<dbReference type="FunFam" id="3.40.50.1000:FF:000028">
    <property type="entry name" value="Calcium-transporting P-type ATPase, putative"/>
    <property type="match status" value="1"/>
</dbReference>
<feature type="transmembrane region" description="Helical" evidence="12">
    <location>
        <begin position="50"/>
        <end position="75"/>
    </location>
</feature>
<dbReference type="Pfam" id="PF00690">
    <property type="entry name" value="Cation_ATPase_N"/>
    <property type="match status" value="1"/>
</dbReference>
<dbReference type="SFLD" id="SFLDG00002">
    <property type="entry name" value="C1.7:_P-type_atpase_like"/>
    <property type="match status" value="1"/>
</dbReference>
<comment type="similarity">
    <text evidence="2">Belongs to the cation transport ATPase (P-type) (TC 3.A.3) family. Type IIA subfamily.</text>
</comment>
<dbReference type="NCBIfam" id="TIGR01494">
    <property type="entry name" value="ATPase_P-type"/>
    <property type="match status" value="3"/>
</dbReference>
<dbReference type="InterPro" id="IPR018303">
    <property type="entry name" value="ATPase_P-typ_P_site"/>
</dbReference>
<dbReference type="GO" id="GO:0098662">
    <property type="term" value="P:inorganic cation transmembrane transport"/>
    <property type="evidence" value="ECO:0007669"/>
    <property type="project" value="UniProtKB-ARBA"/>
</dbReference>
<dbReference type="GO" id="GO:0019829">
    <property type="term" value="F:ATPase-coupled monoatomic cation transmembrane transporter activity"/>
    <property type="evidence" value="ECO:0007669"/>
    <property type="project" value="UniProtKB-ARBA"/>
</dbReference>
<dbReference type="KEGG" id="run:DR864_03120"/>
<dbReference type="GO" id="GO:0015662">
    <property type="term" value="F:P-type ion transporter activity"/>
    <property type="evidence" value="ECO:0007669"/>
    <property type="project" value="UniProtKB-ARBA"/>
</dbReference>
<keyword evidence="7" id="KW-0067">ATP-binding</keyword>
<dbReference type="InterPro" id="IPR036412">
    <property type="entry name" value="HAD-like_sf"/>
</dbReference>
<evidence type="ECO:0000256" key="6">
    <source>
        <dbReference type="ARBA" id="ARBA00022741"/>
    </source>
</evidence>
<dbReference type="Proteomes" id="UP000251993">
    <property type="component" value="Chromosome"/>
</dbReference>
<evidence type="ECO:0000256" key="8">
    <source>
        <dbReference type="ARBA" id="ARBA00022967"/>
    </source>
</evidence>
<evidence type="ECO:0000256" key="11">
    <source>
        <dbReference type="SAM" id="MobiDB-lite"/>
    </source>
</evidence>
<feature type="transmembrane region" description="Helical" evidence="12">
    <location>
        <begin position="81"/>
        <end position="97"/>
    </location>
</feature>
<keyword evidence="10 12" id="KW-0472">Membrane</keyword>
<evidence type="ECO:0000256" key="1">
    <source>
        <dbReference type="ARBA" id="ARBA00004651"/>
    </source>
</evidence>
<evidence type="ECO:0000259" key="13">
    <source>
        <dbReference type="SMART" id="SM00831"/>
    </source>
</evidence>
<dbReference type="Pfam" id="PF00689">
    <property type="entry name" value="Cation_ATPase_C"/>
    <property type="match status" value="1"/>
</dbReference>
<dbReference type="FunFam" id="2.70.150.10:FF:000016">
    <property type="entry name" value="Calcium-transporting P-type ATPase putative"/>
    <property type="match status" value="1"/>
</dbReference>
<dbReference type="Pfam" id="PF13246">
    <property type="entry name" value="Cation_ATPase"/>
    <property type="match status" value="1"/>
</dbReference>
<dbReference type="InterPro" id="IPR001757">
    <property type="entry name" value="P_typ_ATPase"/>
</dbReference>
<reference evidence="14 15" key="1">
    <citation type="submission" date="2018-07" db="EMBL/GenBank/DDBJ databases">
        <title>Genome sequencing of Runella.</title>
        <authorList>
            <person name="Baek M.-G."/>
            <person name="Yi H."/>
        </authorList>
    </citation>
    <scope>NUCLEOTIDE SEQUENCE [LARGE SCALE GENOMIC DNA]</scope>
    <source>
        <strain evidence="14 15">HYN0085</strain>
    </source>
</reference>
<evidence type="ECO:0000256" key="3">
    <source>
        <dbReference type="ARBA" id="ARBA00022475"/>
    </source>
</evidence>
<name>A0A344TDS5_9BACT</name>
<dbReference type="SMART" id="SM00831">
    <property type="entry name" value="Cation_ATPase_N"/>
    <property type="match status" value="1"/>
</dbReference>
<dbReference type="PANTHER" id="PTHR43294:SF21">
    <property type="entry name" value="CATION TRANSPORTING ATPASE"/>
    <property type="match status" value="1"/>
</dbReference>
<keyword evidence="3" id="KW-1003">Cell membrane</keyword>